<dbReference type="AlphaFoldDB" id="A0A0N5AVU4"/>
<name>A0A0N5AVU4_9BILA</name>
<dbReference type="GO" id="GO:0000978">
    <property type="term" value="F:RNA polymerase II cis-regulatory region sequence-specific DNA binding"/>
    <property type="evidence" value="ECO:0007669"/>
    <property type="project" value="TreeGrafter"/>
</dbReference>
<keyword evidence="4" id="KW-0804">Transcription</keyword>
<evidence type="ECO:0000259" key="6">
    <source>
        <dbReference type="PROSITE" id="PS50888"/>
    </source>
</evidence>
<feature type="domain" description="BHLH" evidence="6">
    <location>
        <begin position="3"/>
        <end position="55"/>
    </location>
</feature>
<dbReference type="InterPro" id="IPR011598">
    <property type="entry name" value="bHLH_dom"/>
</dbReference>
<dbReference type="GO" id="GO:0046983">
    <property type="term" value="F:protein dimerization activity"/>
    <property type="evidence" value="ECO:0007669"/>
    <property type="project" value="InterPro"/>
</dbReference>
<dbReference type="STRING" id="451379.A0A0N5AVU4"/>
<protein>
    <submittedName>
        <fullName evidence="8">BHLH domain-containing protein</fullName>
    </submittedName>
</protein>
<dbReference type="WBParaSite" id="SMUV_0000902201-mRNA-1">
    <property type="protein sequence ID" value="SMUV_0000902201-mRNA-1"/>
    <property type="gene ID" value="SMUV_0000902201"/>
</dbReference>
<dbReference type="Proteomes" id="UP000046393">
    <property type="component" value="Unplaced"/>
</dbReference>
<dbReference type="Gene3D" id="4.10.280.10">
    <property type="entry name" value="Helix-loop-helix DNA-binding domain"/>
    <property type="match status" value="1"/>
</dbReference>
<evidence type="ECO:0000256" key="2">
    <source>
        <dbReference type="ARBA" id="ARBA00023015"/>
    </source>
</evidence>
<dbReference type="SMART" id="SM00353">
    <property type="entry name" value="HLH"/>
    <property type="match status" value="1"/>
</dbReference>
<evidence type="ECO:0000313" key="8">
    <source>
        <dbReference type="WBParaSite" id="SMUV_0000902201-mRNA-1"/>
    </source>
</evidence>
<evidence type="ECO:0000313" key="7">
    <source>
        <dbReference type="Proteomes" id="UP000046393"/>
    </source>
</evidence>
<keyword evidence="7" id="KW-1185">Reference proteome</keyword>
<dbReference type="PROSITE" id="PS50888">
    <property type="entry name" value="BHLH"/>
    <property type="match status" value="1"/>
</dbReference>
<sequence>MKYMVAIHNELEKTRRANLRGYLDKLKDIVPMGPDSTRNTTLLLLTRAKDYIAVNNSQTKQVSDDTASVLKK</sequence>
<reference evidence="8" key="1">
    <citation type="submission" date="2017-02" db="UniProtKB">
        <authorList>
            <consortium name="WormBaseParasite"/>
        </authorList>
    </citation>
    <scope>IDENTIFICATION</scope>
</reference>
<dbReference type="SUPFAM" id="SSF47459">
    <property type="entry name" value="HLH, helix-loop-helix DNA-binding domain"/>
    <property type="match status" value="1"/>
</dbReference>
<dbReference type="PANTHER" id="PTHR11969:SF54">
    <property type="entry name" value="MAD-LIKE PROTEIN 1"/>
    <property type="match status" value="1"/>
</dbReference>
<keyword evidence="5" id="KW-0539">Nucleus</keyword>
<dbReference type="PANTHER" id="PTHR11969">
    <property type="entry name" value="MAX DIMERIZATION, MAD"/>
    <property type="match status" value="1"/>
</dbReference>
<dbReference type="GO" id="GO:0000981">
    <property type="term" value="F:DNA-binding transcription factor activity, RNA polymerase II-specific"/>
    <property type="evidence" value="ECO:0007669"/>
    <property type="project" value="TreeGrafter"/>
</dbReference>
<proteinExistence type="predicted"/>
<evidence type="ECO:0000256" key="5">
    <source>
        <dbReference type="ARBA" id="ARBA00023242"/>
    </source>
</evidence>
<evidence type="ECO:0000256" key="3">
    <source>
        <dbReference type="ARBA" id="ARBA00023125"/>
    </source>
</evidence>
<organism evidence="7 8">
    <name type="scientific">Syphacia muris</name>
    <dbReference type="NCBI Taxonomy" id="451379"/>
    <lineage>
        <taxon>Eukaryota</taxon>
        <taxon>Metazoa</taxon>
        <taxon>Ecdysozoa</taxon>
        <taxon>Nematoda</taxon>
        <taxon>Chromadorea</taxon>
        <taxon>Rhabditida</taxon>
        <taxon>Spirurina</taxon>
        <taxon>Oxyuridomorpha</taxon>
        <taxon>Oxyuroidea</taxon>
        <taxon>Oxyuridae</taxon>
        <taxon>Syphacia</taxon>
    </lineage>
</organism>
<dbReference type="InterPro" id="IPR036638">
    <property type="entry name" value="HLH_DNA-bd_sf"/>
</dbReference>
<keyword evidence="2" id="KW-0805">Transcription regulation</keyword>
<dbReference type="GO" id="GO:0005634">
    <property type="term" value="C:nucleus"/>
    <property type="evidence" value="ECO:0007669"/>
    <property type="project" value="UniProtKB-SubCell"/>
</dbReference>
<dbReference type="Pfam" id="PF00010">
    <property type="entry name" value="HLH"/>
    <property type="match status" value="1"/>
</dbReference>
<accession>A0A0N5AVU4</accession>
<comment type="subcellular location">
    <subcellularLocation>
        <location evidence="1">Nucleus</location>
    </subcellularLocation>
</comment>
<evidence type="ECO:0000256" key="1">
    <source>
        <dbReference type="ARBA" id="ARBA00004123"/>
    </source>
</evidence>
<evidence type="ECO:0000256" key="4">
    <source>
        <dbReference type="ARBA" id="ARBA00023163"/>
    </source>
</evidence>
<keyword evidence="3" id="KW-0238">DNA-binding</keyword>